<comment type="caution">
    <text evidence="1">The sequence shown here is derived from an EMBL/GenBank/DDBJ whole genome shotgun (WGS) entry which is preliminary data.</text>
</comment>
<dbReference type="Proteomes" id="UP001177260">
    <property type="component" value="Unassembled WGS sequence"/>
</dbReference>
<evidence type="ECO:0000313" key="1">
    <source>
        <dbReference type="EMBL" id="KAK1138648.1"/>
    </source>
</evidence>
<proteinExistence type="predicted"/>
<accession>A0ACC3AMC1</accession>
<reference evidence="1 2" key="1">
    <citation type="journal article" date="2023" name="ACS Omega">
        <title>Identification of the Neoaspergillic Acid Biosynthesis Gene Cluster by Establishing an In Vitro CRISPR-Ribonucleoprotein Genetic System in Aspergillus melleus.</title>
        <authorList>
            <person name="Yuan B."/>
            <person name="Grau M.F."/>
            <person name="Murata R.M."/>
            <person name="Torok T."/>
            <person name="Venkateswaran K."/>
            <person name="Stajich J.E."/>
            <person name="Wang C.C.C."/>
        </authorList>
    </citation>
    <scope>NUCLEOTIDE SEQUENCE [LARGE SCALE GENOMIC DNA]</scope>
    <source>
        <strain evidence="1 2">IMV 1140</strain>
    </source>
</reference>
<protein>
    <submittedName>
        <fullName evidence="1">Uncharacterized protein</fullName>
    </submittedName>
</protein>
<gene>
    <name evidence="1" type="ORF">N8T08_002114</name>
</gene>
<evidence type="ECO:0000313" key="2">
    <source>
        <dbReference type="Proteomes" id="UP001177260"/>
    </source>
</evidence>
<keyword evidence="2" id="KW-1185">Reference proteome</keyword>
<name>A0ACC3AMC1_9EURO</name>
<organism evidence="1 2">
    <name type="scientific">Aspergillus melleus</name>
    <dbReference type="NCBI Taxonomy" id="138277"/>
    <lineage>
        <taxon>Eukaryota</taxon>
        <taxon>Fungi</taxon>
        <taxon>Dikarya</taxon>
        <taxon>Ascomycota</taxon>
        <taxon>Pezizomycotina</taxon>
        <taxon>Eurotiomycetes</taxon>
        <taxon>Eurotiomycetidae</taxon>
        <taxon>Eurotiales</taxon>
        <taxon>Aspergillaceae</taxon>
        <taxon>Aspergillus</taxon>
        <taxon>Aspergillus subgen. Circumdati</taxon>
    </lineage>
</organism>
<sequence>MSKKTLGRTSGSLNAPIAAFTMAILLTTYCVSSIRSARREAQVSSASPTPASRPRPDRNDQPAWVRQALEESRESEQRNGKTSS</sequence>
<dbReference type="EMBL" id="JAOPJF010000136">
    <property type="protein sequence ID" value="KAK1138648.1"/>
    <property type="molecule type" value="Genomic_DNA"/>
</dbReference>